<keyword evidence="1" id="KW-0812">Transmembrane</keyword>
<comment type="caution">
    <text evidence="2">The sequence shown here is derived from an EMBL/GenBank/DDBJ whole genome shotgun (WGS) entry which is preliminary data.</text>
</comment>
<sequence>MDGCQVPWIMTAYCYVDFERRWEMANTQKKQQRCVEESNNAAVYLESILRNTDQTSLTSCWGKALEIGIYLHLKSTAQGAQWIVTTQERKTTVPEEAQVWLNAGMTKFATQWQNYKRLGVAESIFVKNAYGLAYPLTLKSSSGFFQFSAETTRKMQWPLANDLSAIASNSSVIQGKSLIRTSPVFAYANTTPEEALIDFGLLSSPFGPCFSLVRNALGHFGSIAMRRIPTPFLLRALYQNISSAQEFFVGDASDIMAATIVSPNVTASAVAQREFRNIRLIYLRPSDASALFAQAQLVKFIVRDQIQIDNVQYIGGIPTSIGRVRFFDPTEVDLEFFTWLAVFDWAKGIREVVSFQGDNGTITALSSLSNLNQMTVNPREVPVNISLYMRRLLQYFTGVMLSVACIVCLYIIGLKGQIEASNMLVFSRVASIVWIGRPLVILRALSAISILSTATLTLVRPMEGVVSYFESTSRAWYMIILAAGELVWMVYVVNDLFSVVTGPATPRYASRSFKTAWVAAILSAVLVPPRSQMSLSRECKLWKWTFKSCVPVVSLVLGCCIVCYGLERWSPHRRKHSSPASPLVYAAAKYQFKSDKWRYKGVWHIDKASAVLTGILTFELSSTLYLFDIKTWRIHALPRQDDHDVNMPEHLRYAVPLILQ</sequence>
<keyword evidence="1" id="KW-0472">Membrane</keyword>
<organism evidence="2 3">
    <name type="scientific">Aphanomyces euteiches</name>
    <dbReference type="NCBI Taxonomy" id="100861"/>
    <lineage>
        <taxon>Eukaryota</taxon>
        <taxon>Sar</taxon>
        <taxon>Stramenopiles</taxon>
        <taxon>Oomycota</taxon>
        <taxon>Saprolegniomycetes</taxon>
        <taxon>Saprolegniales</taxon>
        <taxon>Verrucalvaceae</taxon>
        <taxon>Aphanomyces</taxon>
    </lineage>
</organism>
<reference evidence="2 3" key="1">
    <citation type="submission" date="2019-07" db="EMBL/GenBank/DDBJ databases">
        <title>Genomics analysis of Aphanomyces spp. identifies a new class of oomycete effector associated with host adaptation.</title>
        <authorList>
            <person name="Gaulin E."/>
        </authorList>
    </citation>
    <scope>NUCLEOTIDE SEQUENCE [LARGE SCALE GENOMIC DNA]</scope>
    <source>
        <strain evidence="2 3">ATCC 201684</strain>
    </source>
</reference>
<feature type="transmembrane region" description="Helical" evidence="1">
    <location>
        <begin position="475"/>
        <end position="494"/>
    </location>
</feature>
<evidence type="ECO:0000313" key="2">
    <source>
        <dbReference type="EMBL" id="KAF0734916.1"/>
    </source>
</evidence>
<proteinExistence type="predicted"/>
<feature type="transmembrane region" description="Helical" evidence="1">
    <location>
        <begin position="515"/>
        <end position="532"/>
    </location>
</feature>
<name>A0A6G0X4Q7_9STRA</name>
<accession>A0A6G0X4Q7</accession>
<feature type="transmembrane region" description="Helical" evidence="1">
    <location>
        <begin position="544"/>
        <end position="566"/>
    </location>
</feature>
<dbReference type="VEuPathDB" id="FungiDB:AeMF1_021234"/>
<dbReference type="EMBL" id="VJMJ01000103">
    <property type="protein sequence ID" value="KAF0734916.1"/>
    <property type="molecule type" value="Genomic_DNA"/>
</dbReference>
<dbReference type="AlphaFoldDB" id="A0A6G0X4Q7"/>
<protein>
    <submittedName>
        <fullName evidence="2">Uncharacterized protein</fullName>
    </submittedName>
</protein>
<dbReference type="VEuPathDB" id="FungiDB:AeMF1_000820"/>
<evidence type="ECO:0000256" key="1">
    <source>
        <dbReference type="SAM" id="Phobius"/>
    </source>
</evidence>
<keyword evidence="3" id="KW-1185">Reference proteome</keyword>
<dbReference type="Proteomes" id="UP000481153">
    <property type="component" value="Unassembled WGS sequence"/>
</dbReference>
<feature type="transmembrane region" description="Helical" evidence="1">
    <location>
        <begin position="392"/>
        <end position="413"/>
    </location>
</feature>
<feature type="transmembrane region" description="Helical" evidence="1">
    <location>
        <begin position="434"/>
        <end position="455"/>
    </location>
</feature>
<keyword evidence="1" id="KW-1133">Transmembrane helix</keyword>
<evidence type="ECO:0000313" key="3">
    <source>
        <dbReference type="Proteomes" id="UP000481153"/>
    </source>
</evidence>
<gene>
    <name evidence="2" type="ORF">Ae201684_008577</name>
</gene>